<dbReference type="PANTHER" id="PTHR37816">
    <property type="entry name" value="YALI0E33011P"/>
    <property type="match status" value="1"/>
</dbReference>
<dbReference type="AlphaFoldDB" id="A0A917J7G1"/>
<dbReference type="GO" id="GO:0016301">
    <property type="term" value="F:kinase activity"/>
    <property type="evidence" value="ECO:0007669"/>
    <property type="project" value="UniProtKB-KW"/>
</dbReference>
<dbReference type="EMBL" id="BMDO01000001">
    <property type="protein sequence ID" value="GGI49352.1"/>
    <property type="molecule type" value="Genomic_DNA"/>
</dbReference>
<reference evidence="1" key="2">
    <citation type="submission" date="2020-09" db="EMBL/GenBank/DDBJ databases">
        <authorList>
            <person name="Sun Q."/>
            <person name="Sedlacek I."/>
        </authorList>
    </citation>
    <scope>NUCLEOTIDE SEQUENCE</scope>
    <source>
        <strain evidence="1">CCM 8711</strain>
    </source>
</reference>
<sequence length="183" mass="21136">MKILIMGASCAGSTTLGKALAARLHFPYFDSDYYFWEQTNPPFTVKRDRDERITMLKNAVEPHNDYIIGGSLVSWGDEWLSAFDLVVFLYLPPEIRLQRLKDREFERYGEVIYNDAERAKAYQKFIDWAVAYDTNAISGRTRQVHVDWLNKIKCPVLQIRGDTTVEQRIELIVTQLSGGLNPL</sequence>
<proteinExistence type="predicted"/>
<accession>A0A917J7G1</accession>
<protein>
    <submittedName>
        <fullName evidence="1">Adenylate kinase</fullName>
    </submittedName>
</protein>
<organism evidence="1 2">
    <name type="scientific">Mucilaginibacter galii</name>
    <dbReference type="NCBI Taxonomy" id="2005073"/>
    <lineage>
        <taxon>Bacteria</taxon>
        <taxon>Pseudomonadati</taxon>
        <taxon>Bacteroidota</taxon>
        <taxon>Sphingobacteriia</taxon>
        <taxon>Sphingobacteriales</taxon>
        <taxon>Sphingobacteriaceae</taxon>
        <taxon>Mucilaginibacter</taxon>
    </lineage>
</organism>
<reference evidence="1" key="1">
    <citation type="journal article" date="2014" name="Int. J. Syst. Evol. Microbiol.">
        <title>Complete genome sequence of Corynebacterium casei LMG S-19264T (=DSM 44701T), isolated from a smear-ripened cheese.</title>
        <authorList>
            <consortium name="US DOE Joint Genome Institute (JGI-PGF)"/>
            <person name="Walter F."/>
            <person name="Albersmeier A."/>
            <person name="Kalinowski J."/>
            <person name="Ruckert C."/>
        </authorList>
    </citation>
    <scope>NUCLEOTIDE SEQUENCE</scope>
    <source>
        <strain evidence="1">CCM 8711</strain>
    </source>
</reference>
<dbReference type="InterPro" id="IPR052922">
    <property type="entry name" value="Cytidylate_Kinase-2"/>
</dbReference>
<dbReference type="Proteomes" id="UP000662074">
    <property type="component" value="Unassembled WGS sequence"/>
</dbReference>
<keyword evidence="1" id="KW-0418">Kinase</keyword>
<dbReference type="Gene3D" id="3.40.50.300">
    <property type="entry name" value="P-loop containing nucleotide triphosphate hydrolases"/>
    <property type="match status" value="1"/>
</dbReference>
<dbReference type="NCBIfam" id="NF004861">
    <property type="entry name" value="PRK06217.1"/>
    <property type="match status" value="1"/>
</dbReference>
<dbReference type="Pfam" id="PF13238">
    <property type="entry name" value="AAA_18"/>
    <property type="match status" value="1"/>
</dbReference>
<dbReference type="SUPFAM" id="SSF52540">
    <property type="entry name" value="P-loop containing nucleoside triphosphate hydrolases"/>
    <property type="match status" value="1"/>
</dbReference>
<gene>
    <name evidence="1" type="ORF">GCM10011425_05640</name>
</gene>
<keyword evidence="2" id="KW-1185">Reference proteome</keyword>
<evidence type="ECO:0000313" key="2">
    <source>
        <dbReference type="Proteomes" id="UP000662074"/>
    </source>
</evidence>
<dbReference type="PRINTS" id="PR01100">
    <property type="entry name" value="SHIKIMTKNASE"/>
</dbReference>
<evidence type="ECO:0000313" key="1">
    <source>
        <dbReference type="EMBL" id="GGI49352.1"/>
    </source>
</evidence>
<dbReference type="RefSeq" id="WP_188413589.1">
    <property type="nucleotide sequence ID" value="NZ_BMDO01000001.1"/>
</dbReference>
<comment type="caution">
    <text evidence="1">The sequence shown here is derived from an EMBL/GenBank/DDBJ whole genome shotgun (WGS) entry which is preliminary data.</text>
</comment>
<keyword evidence="1" id="KW-0808">Transferase</keyword>
<dbReference type="PANTHER" id="PTHR37816:SF2">
    <property type="entry name" value="DNA TOPOLOGY MODULATION PROTEIN FLAR-RELATED PROTEIN"/>
    <property type="match status" value="1"/>
</dbReference>
<name>A0A917J7G1_9SPHI</name>
<dbReference type="InterPro" id="IPR027417">
    <property type="entry name" value="P-loop_NTPase"/>
</dbReference>